<comment type="caution">
    <text evidence="2">The sequence shown here is derived from an EMBL/GenBank/DDBJ whole genome shotgun (WGS) entry which is preliminary data.</text>
</comment>
<evidence type="ECO:0000313" key="3">
    <source>
        <dbReference type="Proteomes" id="UP000499080"/>
    </source>
</evidence>
<dbReference type="EMBL" id="BGPR01052641">
    <property type="protein sequence ID" value="GBO29484.1"/>
    <property type="molecule type" value="Genomic_DNA"/>
</dbReference>
<accession>A0A4Y2VYZ6</accession>
<feature type="region of interest" description="Disordered" evidence="1">
    <location>
        <begin position="1"/>
        <end position="20"/>
    </location>
</feature>
<dbReference type="Proteomes" id="UP000499080">
    <property type="component" value="Unassembled WGS sequence"/>
</dbReference>
<gene>
    <name evidence="2" type="ORF">AVEN_45244_1</name>
</gene>
<feature type="compositionally biased region" description="Acidic residues" evidence="1">
    <location>
        <begin position="222"/>
        <end position="232"/>
    </location>
</feature>
<feature type="region of interest" description="Disordered" evidence="1">
    <location>
        <begin position="214"/>
        <end position="249"/>
    </location>
</feature>
<protein>
    <submittedName>
        <fullName evidence="2">Uncharacterized protein</fullName>
    </submittedName>
</protein>
<feature type="compositionally biased region" description="Polar residues" evidence="1">
    <location>
        <begin position="237"/>
        <end position="249"/>
    </location>
</feature>
<feature type="region of interest" description="Disordered" evidence="1">
    <location>
        <begin position="271"/>
        <end position="329"/>
    </location>
</feature>
<evidence type="ECO:0000313" key="2">
    <source>
        <dbReference type="EMBL" id="GBO29484.1"/>
    </source>
</evidence>
<name>A0A4Y2VYZ6_ARAVE</name>
<dbReference type="AlphaFoldDB" id="A0A4Y2VYZ6"/>
<evidence type="ECO:0000256" key="1">
    <source>
        <dbReference type="SAM" id="MobiDB-lite"/>
    </source>
</evidence>
<proteinExistence type="predicted"/>
<reference evidence="2 3" key="1">
    <citation type="journal article" date="2019" name="Sci. Rep.">
        <title>Orb-weaving spider Araneus ventricosus genome elucidates the spidroin gene catalogue.</title>
        <authorList>
            <person name="Kono N."/>
            <person name="Nakamura H."/>
            <person name="Ohtoshi R."/>
            <person name="Moran D.A.P."/>
            <person name="Shinohara A."/>
            <person name="Yoshida Y."/>
            <person name="Fujiwara M."/>
            <person name="Mori M."/>
            <person name="Tomita M."/>
            <person name="Arakawa K."/>
        </authorList>
    </citation>
    <scope>NUCLEOTIDE SEQUENCE [LARGE SCALE GENOMIC DNA]</scope>
</reference>
<organism evidence="2 3">
    <name type="scientific">Araneus ventricosus</name>
    <name type="common">Orbweaver spider</name>
    <name type="synonym">Epeira ventricosa</name>
    <dbReference type="NCBI Taxonomy" id="182803"/>
    <lineage>
        <taxon>Eukaryota</taxon>
        <taxon>Metazoa</taxon>
        <taxon>Ecdysozoa</taxon>
        <taxon>Arthropoda</taxon>
        <taxon>Chelicerata</taxon>
        <taxon>Arachnida</taxon>
        <taxon>Araneae</taxon>
        <taxon>Araneomorphae</taxon>
        <taxon>Entelegynae</taxon>
        <taxon>Araneoidea</taxon>
        <taxon>Araneidae</taxon>
        <taxon>Araneus</taxon>
    </lineage>
</organism>
<sequence>MTQPTTPKGLFESSDPPNKDDEAFYKEIENLQKNYTGLLQHFQNTNASPMEQTKEMLNFLAMREDIFRRNPKLYNEIYNQEHKFHNSSNSRGNEALKKAAMNVEIDQKSINLFNTTIEQRLEQQLQSFERLVKNEKEYMFLMSRRYIKMLRRALAFSRIIDGALLDEHNVMRTGQKDLAGMQYNFNIPPQFIRYLENIIFIGIDPPKDRLDYFYKMGYDDPNQNEEPMEESVAEPKNPSQQGPSNIQNRNTAVNNYEQTGGYRSTEDLDTYAKQGPIYDQEQDQSQDHQENEPLSGATGFSGLEPREEQQIESDLTERPFGNMFDQTSY</sequence>
<keyword evidence="3" id="KW-1185">Reference proteome</keyword>